<proteinExistence type="inferred from homology"/>
<keyword evidence="5" id="KW-1185">Reference proteome</keyword>
<accession>A0ABR0XWV1</accession>
<feature type="compositionally biased region" description="Polar residues" evidence="2">
    <location>
        <begin position="147"/>
        <end position="163"/>
    </location>
</feature>
<dbReference type="PANTHER" id="PTHR33155">
    <property type="entry name" value="FANTASTIC FOUR-LIKE PROTEIN (DUF3049)"/>
    <property type="match status" value="1"/>
</dbReference>
<dbReference type="InterPro" id="IPR046431">
    <property type="entry name" value="FAF_dom"/>
</dbReference>
<evidence type="ECO:0000256" key="1">
    <source>
        <dbReference type="ARBA" id="ARBA00008690"/>
    </source>
</evidence>
<protein>
    <recommendedName>
        <fullName evidence="3">FAF domain-containing protein</fullName>
    </recommendedName>
</protein>
<name>A0ABR0XWV1_REHGL</name>
<gene>
    <name evidence="4" type="ORF">DH2020_000518</name>
</gene>
<feature type="region of interest" description="Disordered" evidence="2">
    <location>
        <begin position="147"/>
        <end position="187"/>
    </location>
</feature>
<dbReference type="InterPro" id="IPR021410">
    <property type="entry name" value="FAF"/>
</dbReference>
<reference evidence="4 5" key="1">
    <citation type="journal article" date="2021" name="Comput. Struct. Biotechnol. J.">
        <title>De novo genome assembly of the potent medicinal plant Rehmannia glutinosa using nanopore technology.</title>
        <authorList>
            <person name="Ma L."/>
            <person name="Dong C."/>
            <person name="Song C."/>
            <person name="Wang X."/>
            <person name="Zheng X."/>
            <person name="Niu Y."/>
            <person name="Chen S."/>
            <person name="Feng W."/>
        </authorList>
    </citation>
    <scope>NUCLEOTIDE SEQUENCE [LARGE SCALE GENOMIC DNA]</scope>
    <source>
        <strain evidence="4">DH-2019</strain>
    </source>
</reference>
<evidence type="ECO:0000313" key="4">
    <source>
        <dbReference type="EMBL" id="KAK6163654.1"/>
    </source>
</evidence>
<feature type="region of interest" description="Disordered" evidence="2">
    <location>
        <begin position="63"/>
        <end position="85"/>
    </location>
</feature>
<feature type="compositionally biased region" description="Acidic residues" evidence="2">
    <location>
        <begin position="71"/>
        <end position="81"/>
    </location>
</feature>
<evidence type="ECO:0000256" key="2">
    <source>
        <dbReference type="SAM" id="MobiDB-lite"/>
    </source>
</evidence>
<dbReference type="Pfam" id="PF11250">
    <property type="entry name" value="FAF"/>
    <property type="match status" value="1"/>
</dbReference>
<dbReference type="Proteomes" id="UP001318860">
    <property type="component" value="Unassembled WGS sequence"/>
</dbReference>
<dbReference type="PANTHER" id="PTHR33155:SF3">
    <property type="entry name" value="PROTEIN FAF-LIKE, CHLOROPLASTIC"/>
    <property type="match status" value="1"/>
</dbReference>
<evidence type="ECO:0000259" key="3">
    <source>
        <dbReference type="Pfam" id="PF11250"/>
    </source>
</evidence>
<comment type="similarity">
    <text evidence="1">Belongs to the fantastic four family.</text>
</comment>
<evidence type="ECO:0000313" key="5">
    <source>
        <dbReference type="Proteomes" id="UP001318860"/>
    </source>
</evidence>
<feature type="compositionally biased region" description="Basic and acidic residues" evidence="2">
    <location>
        <begin position="172"/>
        <end position="187"/>
    </location>
</feature>
<comment type="caution">
    <text evidence="4">The sequence shown here is derived from an EMBL/GenBank/DDBJ whole genome shotgun (WGS) entry which is preliminary data.</text>
</comment>
<dbReference type="EMBL" id="JABTTQ020000001">
    <property type="protein sequence ID" value="KAK6163654.1"/>
    <property type="molecule type" value="Genomic_DNA"/>
</dbReference>
<organism evidence="4 5">
    <name type="scientific">Rehmannia glutinosa</name>
    <name type="common">Chinese foxglove</name>
    <dbReference type="NCBI Taxonomy" id="99300"/>
    <lineage>
        <taxon>Eukaryota</taxon>
        <taxon>Viridiplantae</taxon>
        <taxon>Streptophyta</taxon>
        <taxon>Embryophyta</taxon>
        <taxon>Tracheophyta</taxon>
        <taxon>Spermatophyta</taxon>
        <taxon>Magnoliopsida</taxon>
        <taxon>eudicotyledons</taxon>
        <taxon>Gunneridae</taxon>
        <taxon>Pentapetalae</taxon>
        <taxon>asterids</taxon>
        <taxon>lamiids</taxon>
        <taxon>Lamiales</taxon>
        <taxon>Orobanchaceae</taxon>
        <taxon>Rehmannieae</taxon>
        <taxon>Rehmannia</taxon>
    </lineage>
</organism>
<feature type="domain" description="FAF" evidence="3">
    <location>
        <begin position="205"/>
        <end position="258"/>
    </location>
</feature>
<sequence length="467" mass="51753">MPVRKSPNHIPPSPVMKQGIVTILSSDCNKSASIRRTLSADMSSKIWLQQNGFFQPIKKIVSSSSSSSSESGEDEYEETPGQDDVWRSIQAQKEKNEKNDSWGSLLTQKSENSNLLPPVYVHPLVKRSASCSLSEKSLEICTESLGSETGSDCFSSSKCSTEVLSDGDEGKEDGRQRVVGETSKDSDPFADLHVVKYKSSPVRPLPPPLPSIAGGDGASQLHMQSRRENGRLILEAVSVKPRNYFHAQREDGRLVLTLVRNSEVMVEENKSVEEVFDNMEKVGENIPAAEEEEMADDGGSEEEEEFVVEKNLSLPSGIISVHKTGLVMKKLVAVGNMNATWTNKKFNKENVVMTEEDEEFSIPQSLPPPPRAARLIPPPPPPAAASFNAYDYFWRNKTTVSGGFITVPQPTHLKNKNNNNNNKAGYADQDLVLMKRNKAEHFVPYLRGCKEPRRSLLIWEPYCIATS</sequence>